<gene>
    <name evidence="2" type="ORF">VKT23_013003</name>
</gene>
<feature type="signal peptide" evidence="1">
    <location>
        <begin position="1"/>
        <end position="20"/>
    </location>
</feature>
<name>A0ABR1J858_9AGAR</name>
<comment type="caution">
    <text evidence="2">The sequence shown here is derived from an EMBL/GenBank/DDBJ whole genome shotgun (WGS) entry which is preliminary data.</text>
</comment>
<sequence length="401" mass="43414">MLSSLLSAFLLSIFVSSATAQTNTSSFSSFNCSEFLIPVSISAQTIKFNLTNPKDQFELSGLVTRMTYLNSTLVEEVTIGPSTVNATYNIWSQLCVPDGFDEENGILEFTIHGSTENHTYFNFGKESPFNYAEAALKAGHAIFTYDGLGTRSAGNSDKPDGIQDVQINTETQVAIGLVDNLPNILSFGKLVGVGHAHGRHVFRVCLHLNLGANPRTSVIMIAMLAERGNLFDATVLTSVSATLFGAIAGVAAMDVKIAAETVPELYQGLSSSYAVSGGLTNDQITFYHYPFFEPEVFFEMQGGRGLIALGVLLTLPQNGVVSGYTNPLLVATGDRDYFMCGGNCNVTVDNFPSRPATVGGLFPNVNNFLVYIPENTGHFMNYHFSAPQTFQFIQGWIKDAF</sequence>
<dbReference type="Proteomes" id="UP001498398">
    <property type="component" value="Unassembled WGS sequence"/>
</dbReference>
<proteinExistence type="predicted"/>
<keyword evidence="1" id="KW-0732">Signal</keyword>
<reference evidence="2 3" key="1">
    <citation type="submission" date="2024-01" db="EMBL/GenBank/DDBJ databases">
        <title>A draft genome for the cacao thread blight pathogen Marasmiellus scandens.</title>
        <authorList>
            <person name="Baruah I.K."/>
            <person name="Leung J."/>
            <person name="Bukari Y."/>
            <person name="Amoako-Attah I."/>
            <person name="Meinhardt L.W."/>
            <person name="Bailey B.A."/>
            <person name="Cohen S.P."/>
        </authorList>
    </citation>
    <scope>NUCLEOTIDE SEQUENCE [LARGE SCALE GENOMIC DNA]</scope>
    <source>
        <strain evidence="2 3">GH-19</strain>
    </source>
</reference>
<evidence type="ECO:0000313" key="3">
    <source>
        <dbReference type="Proteomes" id="UP001498398"/>
    </source>
</evidence>
<dbReference type="InterPro" id="IPR029058">
    <property type="entry name" value="AB_hydrolase_fold"/>
</dbReference>
<organism evidence="2 3">
    <name type="scientific">Marasmiellus scandens</name>
    <dbReference type="NCBI Taxonomy" id="2682957"/>
    <lineage>
        <taxon>Eukaryota</taxon>
        <taxon>Fungi</taxon>
        <taxon>Dikarya</taxon>
        <taxon>Basidiomycota</taxon>
        <taxon>Agaricomycotina</taxon>
        <taxon>Agaricomycetes</taxon>
        <taxon>Agaricomycetidae</taxon>
        <taxon>Agaricales</taxon>
        <taxon>Marasmiineae</taxon>
        <taxon>Omphalotaceae</taxon>
        <taxon>Marasmiellus</taxon>
    </lineage>
</organism>
<keyword evidence="3" id="KW-1185">Reference proteome</keyword>
<dbReference type="EMBL" id="JBANRG010000034">
    <property type="protein sequence ID" value="KAK7450121.1"/>
    <property type="molecule type" value="Genomic_DNA"/>
</dbReference>
<accession>A0ABR1J858</accession>
<feature type="chain" id="PRO_5046813312" evidence="1">
    <location>
        <begin position="21"/>
        <end position="401"/>
    </location>
</feature>
<dbReference type="SUPFAM" id="SSF53474">
    <property type="entry name" value="alpha/beta-Hydrolases"/>
    <property type="match status" value="1"/>
</dbReference>
<protein>
    <submittedName>
        <fullName evidence="2">Uncharacterized protein</fullName>
    </submittedName>
</protein>
<dbReference type="Gene3D" id="3.40.50.1820">
    <property type="entry name" value="alpha/beta hydrolase"/>
    <property type="match status" value="1"/>
</dbReference>
<evidence type="ECO:0000313" key="2">
    <source>
        <dbReference type="EMBL" id="KAK7450121.1"/>
    </source>
</evidence>
<evidence type="ECO:0000256" key="1">
    <source>
        <dbReference type="SAM" id="SignalP"/>
    </source>
</evidence>